<keyword evidence="1" id="KW-0812">Transmembrane</keyword>
<name>A0ABR4WA13_9GAMM</name>
<proteinExistence type="predicted"/>
<comment type="caution">
    <text evidence="2">The sequence shown here is derived from an EMBL/GenBank/DDBJ whole genome shotgun (WGS) entry which is preliminary data.</text>
</comment>
<feature type="transmembrane region" description="Helical" evidence="1">
    <location>
        <begin position="107"/>
        <end position="126"/>
    </location>
</feature>
<feature type="transmembrane region" description="Helical" evidence="1">
    <location>
        <begin position="275"/>
        <end position="295"/>
    </location>
</feature>
<evidence type="ECO:0000313" key="3">
    <source>
        <dbReference type="Proteomes" id="UP000029443"/>
    </source>
</evidence>
<protein>
    <recommendedName>
        <fullName evidence="4">Stage II sporulation protein M</fullName>
    </recommendedName>
</protein>
<dbReference type="Proteomes" id="UP000029443">
    <property type="component" value="Unassembled WGS sequence"/>
</dbReference>
<gene>
    <name evidence="2" type="ORF">T9A_02791</name>
</gene>
<dbReference type="PANTHER" id="PTHR35337">
    <property type="entry name" value="SLR1478 PROTEIN"/>
    <property type="match status" value="1"/>
</dbReference>
<keyword evidence="3" id="KW-1185">Reference proteome</keyword>
<dbReference type="RefSeq" id="WP_035249630.1">
    <property type="nucleotide sequence ID" value="NZ_ARXU01000013.1"/>
</dbReference>
<evidence type="ECO:0000313" key="2">
    <source>
        <dbReference type="EMBL" id="KGD60218.1"/>
    </source>
</evidence>
<evidence type="ECO:0000256" key="1">
    <source>
        <dbReference type="SAM" id="Phobius"/>
    </source>
</evidence>
<dbReference type="InterPro" id="IPR002798">
    <property type="entry name" value="SpoIIM-like"/>
</dbReference>
<dbReference type="Pfam" id="PF01944">
    <property type="entry name" value="SpoIIM"/>
    <property type="match status" value="1"/>
</dbReference>
<accession>A0ABR4WA13</accession>
<keyword evidence="1" id="KW-0472">Membrane</keyword>
<organism evidence="2 3">
    <name type="scientific">Alcanivorax jadensis T9</name>
    <dbReference type="NCBI Taxonomy" id="1177181"/>
    <lineage>
        <taxon>Bacteria</taxon>
        <taxon>Pseudomonadati</taxon>
        <taxon>Pseudomonadota</taxon>
        <taxon>Gammaproteobacteria</taxon>
        <taxon>Oceanospirillales</taxon>
        <taxon>Alcanivoracaceae</taxon>
        <taxon>Alcanivorax</taxon>
    </lineage>
</organism>
<feature type="transmembrane region" description="Helical" evidence="1">
    <location>
        <begin position="301"/>
        <end position="320"/>
    </location>
</feature>
<reference evidence="2 3" key="1">
    <citation type="submission" date="2012-09" db="EMBL/GenBank/DDBJ databases">
        <title>Genome Sequence of alkane-degrading Bacterium Alcanivorax jadensis T9.</title>
        <authorList>
            <person name="Lai Q."/>
            <person name="Shao Z."/>
        </authorList>
    </citation>
    <scope>NUCLEOTIDE SEQUENCE [LARGE SCALE GENOMIC DNA]</scope>
    <source>
        <strain evidence="2 3">T9</strain>
    </source>
</reference>
<dbReference type="PANTHER" id="PTHR35337:SF1">
    <property type="entry name" value="SLR1478 PROTEIN"/>
    <property type="match status" value="1"/>
</dbReference>
<keyword evidence="1" id="KW-1133">Transmembrane helix</keyword>
<evidence type="ECO:0008006" key="4">
    <source>
        <dbReference type="Google" id="ProtNLM"/>
    </source>
</evidence>
<feature type="transmembrane region" description="Helical" evidence="1">
    <location>
        <begin position="191"/>
        <end position="216"/>
    </location>
</feature>
<sequence length="330" mass="36975">MKQARFEQQYRPLWDSLEQQLDQLEALRVSRKKRLPLDRFVADYRQLCHQLALARERTYSLELQQYLNNLVLRAHRQLYRYNPPLADRIGVFFASGFPAAVRRQWKWHLVSALSFVLSIALAWILVQQQPEMIYTVVDEAMLSDLELMYQPADSAGGDIHAGREGEDDVLMFGFYIKNNIGIAFRTFAGGLLLGVGAIFVMLFNGSFFGAIAGHLINTGGHEAFFTFVIAHGAPELTAIVLAGGAGLRLGWSIIAPGQWSRLDALRLAARDALPTMYGVFALLLLAAFIEAFWSPRDFDATLKYSVGAACWALLYLYLFFGGRQRGAGKG</sequence>
<dbReference type="EMBL" id="ARXU01000013">
    <property type="protein sequence ID" value="KGD60218.1"/>
    <property type="molecule type" value="Genomic_DNA"/>
</dbReference>